<dbReference type="Pfam" id="PF00271">
    <property type="entry name" value="Helicase_C"/>
    <property type="match status" value="1"/>
</dbReference>
<organism evidence="15 16">
    <name type="scientific">Ignelater luminosus</name>
    <name type="common">Cucubano</name>
    <name type="synonym">Pyrophorus luminosus</name>
    <dbReference type="NCBI Taxonomy" id="2038154"/>
    <lineage>
        <taxon>Eukaryota</taxon>
        <taxon>Metazoa</taxon>
        <taxon>Ecdysozoa</taxon>
        <taxon>Arthropoda</taxon>
        <taxon>Hexapoda</taxon>
        <taxon>Insecta</taxon>
        <taxon>Pterygota</taxon>
        <taxon>Neoptera</taxon>
        <taxon>Endopterygota</taxon>
        <taxon>Coleoptera</taxon>
        <taxon>Polyphaga</taxon>
        <taxon>Elateriformia</taxon>
        <taxon>Elateroidea</taxon>
        <taxon>Elateridae</taxon>
        <taxon>Agrypninae</taxon>
        <taxon>Pyrophorini</taxon>
        <taxon>Ignelater</taxon>
    </lineage>
</organism>
<feature type="compositionally biased region" description="Basic and acidic residues" evidence="11">
    <location>
        <begin position="48"/>
        <end position="60"/>
    </location>
</feature>
<feature type="region of interest" description="Disordered" evidence="11">
    <location>
        <begin position="604"/>
        <end position="690"/>
    </location>
</feature>
<dbReference type="PANTHER" id="PTHR47958">
    <property type="entry name" value="ATP-DEPENDENT RNA HELICASE DBP3"/>
    <property type="match status" value="1"/>
</dbReference>
<feature type="compositionally biased region" description="Low complexity" evidence="11">
    <location>
        <begin position="61"/>
        <end position="71"/>
    </location>
</feature>
<dbReference type="CDD" id="cd18787">
    <property type="entry name" value="SF2_C_DEAD"/>
    <property type="match status" value="1"/>
</dbReference>
<evidence type="ECO:0000256" key="11">
    <source>
        <dbReference type="SAM" id="MobiDB-lite"/>
    </source>
</evidence>
<dbReference type="InterPro" id="IPR014001">
    <property type="entry name" value="Helicase_ATP-bd"/>
</dbReference>
<dbReference type="PROSITE" id="PS51195">
    <property type="entry name" value="Q_MOTIF"/>
    <property type="match status" value="1"/>
</dbReference>
<comment type="caution">
    <text evidence="15">The sequence shown here is derived from an EMBL/GenBank/DDBJ whole genome shotgun (WGS) entry which is preliminary data.</text>
</comment>
<dbReference type="InterPro" id="IPR001650">
    <property type="entry name" value="Helicase_C-like"/>
</dbReference>
<evidence type="ECO:0000256" key="10">
    <source>
        <dbReference type="RuleBase" id="RU000492"/>
    </source>
</evidence>
<dbReference type="SUPFAM" id="SSF52540">
    <property type="entry name" value="P-loop containing nucleoside triphosphate hydrolases"/>
    <property type="match status" value="1"/>
</dbReference>
<dbReference type="PROSITE" id="PS00039">
    <property type="entry name" value="DEAD_ATP_HELICASE"/>
    <property type="match status" value="1"/>
</dbReference>
<dbReference type="PROSITE" id="PS51192">
    <property type="entry name" value="HELICASE_ATP_BIND_1"/>
    <property type="match status" value="1"/>
</dbReference>
<dbReference type="GO" id="GO:0003723">
    <property type="term" value="F:RNA binding"/>
    <property type="evidence" value="ECO:0007669"/>
    <property type="project" value="UniProtKB-KW"/>
</dbReference>
<evidence type="ECO:0000256" key="9">
    <source>
        <dbReference type="PROSITE-ProRule" id="PRU00552"/>
    </source>
</evidence>
<dbReference type="InterPro" id="IPR000629">
    <property type="entry name" value="RNA-helicase_DEAD-box_CS"/>
</dbReference>
<dbReference type="SMART" id="SM00490">
    <property type="entry name" value="HELICc"/>
    <property type="match status" value="1"/>
</dbReference>
<reference evidence="15" key="1">
    <citation type="submission" date="2019-08" db="EMBL/GenBank/DDBJ databases">
        <title>The genome of the North American firefly Photinus pyralis.</title>
        <authorList>
            <consortium name="Photinus pyralis genome working group"/>
            <person name="Fallon T.R."/>
            <person name="Sander Lower S.E."/>
            <person name="Weng J.-K."/>
        </authorList>
    </citation>
    <scope>NUCLEOTIDE SEQUENCE</scope>
    <source>
        <strain evidence="15">TRF0915ILg1</strain>
        <tissue evidence="15">Whole body</tissue>
    </source>
</reference>
<evidence type="ECO:0000259" key="12">
    <source>
        <dbReference type="PROSITE" id="PS51192"/>
    </source>
</evidence>
<dbReference type="InterPro" id="IPR011545">
    <property type="entry name" value="DEAD/DEAH_box_helicase_dom"/>
</dbReference>
<feature type="region of interest" description="Disordered" evidence="11">
    <location>
        <begin position="1"/>
        <end position="168"/>
    </location>
</feature>
<evidence type="ECO:0000256" key="2">
    <source>
        <dbReference type="ARBA" id="ARBA00022741"/>
    </source>
</evidence>
<name>A0A8K0FZB1_IGNLU</name>
<keyword evidence="6" id="KW-0694">RNA-binding</keyword>
<comment type="similarity">
    <text evidence="7">Belongs to the DEAD box helicase family. DDX3/DED1 subfamily.</text>
</comment>
<dbReference type="GO" id="GO:0031047">
    <property type="term" value="P:regulatory ncRNA-mediated gene silencing"/>
    <property type="evidence" value="ECO:0007669"/>
    <property type="project" value="UniProtKB-ARBA"/>
</dbReference>
<keyword evidence="3 10" id="KW-0378">Hydrolase</keyword>
<dbReference type="Gene3D" id="3.40.50.300">
    <property type="entry name" value="P-loop containing nucleotide triphosphate hydrolases"/>
    <property type="match status" value="2"/>
</dbReference>
<dbReference type="FunFam" id="3.40.50.300:FF:000160">
    <property type="entry name" value="ATP-dependent RNA helicase DDX3X"/>
    <property type="match status" value="1"/>
</dbReference>
<sequence>MSNVPNQNGSGLEQQFAGLDLQGRSSGGTARYVPPHLRNKIQNQPDSNIDKDRGFDRNETRSASSRGSSGNYGRGGRDGRNDRGGDYSSFNTRTRRDHFQNGDAFERGNSEWSGNRSGRFTERERDMPRNDRWKEPEKQRDNGRWNDSRDGSGRWNDRGRNSETDWTVPLPRDDRLEIELFGTGNTGINFSKYEDIPVEATGDQVPRHITSFEEVQLTEIIRNNINLARYDTPTPVQKYAIPIIMARRDVMACAQTGSGKTAAFLVPILNQMYERGPPNINQGRSYRRKQFPFGLVLAPTRELATQIYDESKKFSYRSRVRPCVVYGGANIGDQMRDLDRGCHLLVATPGRLLDMIDRGKIGLDYCRYLVLDEADRMLDMGFEPQIRRILEKENMPRTGERQTLMFSATFPSPIQMLARDFLDNYIFLAVGRVGSTSENITQKVVWVEEHDKRSFLLDLLNAADLQQPSAESLTLVFVETKKGADSLEEFLHNEGYPVTSIHGDRTQREREDALRQFRSGNTPILVATAVAARGLDIPHVKHVINFDLPSDVEEYVHRIGRTGRMGNLGLATSFFNDRNRNLASAMLDLLIEAKQDLPSWLESVASDGRAPSSGRRGGKGRFGSGGSSFGGRDFRQQSGGMQRNSRNSSGTGSAYSSNGYNNSGGYYGNDRGNYGGNYSNTNARDDWWEN</sequence>
<feature type="compositionally biased region" description="Gly residues" evidence="11">
    <location>
        <begin position="620"/>
        <end position="629"/>
    </location>
</feature>
<feature type="short sequence motif" description="Q motif" evidence="9">
    <location>
        <begin position="210"/>
        <end position="238"/>
    </location>
</feature>
<evidence type="ECO:0000313" key="15">
    <source>
        <dbReference type="EMBL" id="KAF2880381.1"/>
    </source>
</evidence>
<evidence type="ECO:0000256" key="4">
    <source>
        <dbReference type="ARBA" id="ARBA00022806"/>
    </source>
</evidence>
<feature type="domain" description="Helicase C-terminal" evidence="13">
    <location>
        <begin position="439"/>
        <end position="605"/>
    </location>
</feature>
<evidence type="ECO:0000256" key="6">
    <source>
        <dbReference type="ARBA" id="ARBA00022884"/>
    </source>
</evidence>
<feature type="compositionally biased region" description="Basic and acidic residues" evidence="11">
    <location>
        <begin position="97"/>
        <end position="109"/>
    </location>
</feature>
<gene>
    <name evidence="15" type="ORF">ILUMI_25797</name>
</gene>
<keyword evidence="2 10" id="KW-0547">Nucleotide-binding</keyword>
<proteinExistence type="inferred from homology"/>
<dbReference type="GO" id="GO:0016787">
    <property type="term" value="F:hydrolase activity"/>
    <property type="evidence" value="ECO:0007669"/>
    <property type="project" value="UniProtKB-KW"/>
</dbReference>
<keyword evidence="16" id="KW-1185">Reference proteome</keyword>
<protein>
    <recommendedName>
        <fullName evidence="1">RNA helicase</fullName>
        <ecNumber evidence="1">3.6.4.13</ecNumber>
    </recommendedName>
</protein>
<evidence type="ECO:0000256" key="8">
    <source>
        <dbReference type="ARBA" id="ARBA00047984"/>
    </source>
</evidence>
<evidence type="ECO:0000256" key="7">
    <source>
        <dbReference type="ARBA" id="ARBA00024358"/>
    </source>
</evidence>
<evidence type="ECO:0000259" key="13">
    <source>
        <dbReference type="PROSITE" id="PS51194"/>
    </source>
</evidence>
<dbReference type="EC" id="3.6.4.13" evidence="1"/>
<evidence type="ECO:0000313" key="16">
    <source>
        <dbReference type="Proteomes" id="UP000801492"/>
    </source>
</evidence>
<evidence type="ECO:0000259" key="14">
    <source>
        <dbReference type="PROSITE" id="PS51195"/>
    </source>
</evidence>
<comment type="catalytic activity">
    <reaction evidence="8">
        <text>ATP + H2O = ADP + phosphate + H(+)</text>
        <dbReference type="Rhea" id="RHEA:13065"/>
        <dbReference type="ChEBI" id="CHEBI:15377"/>
        <dbReference type="ChEBI" id="CHEBI:15378"/>
        <dbReference type="ChEBI" id="CHEBI:30616"/>
        <dbReference type="ChEBI" id="CHEBI:43474"/>
        <dbReference type="ChEBI" id="CHEBI:456216"/>
        <dbReference type="EC" id="3.6.4.13"/>
    </reaction>
</comment>
<dbReference type="CDD" id="cd18051">
    <property type="entry name" value="DEADc_DDX3"/>
    <property type="match status" value="1"/>
</dbReference>
<dbReference type="PROSITE" id="PS51194">
    <property type="entry name" value="HELICASE_CTER"/>
    <property type="match status" value="1"/>
</dbReference>
<dbReference type="SMART" id="SM00487">
    <property type="entry name" value="DEXDc"/>
    <property type="match status" value="1"/>
</dbReference>
<dbReference type="AlphaFoldDB" id="A0A8K0FZB1"/>
<dbReference type="InterPro" id="IPR027417">
    <property type="entry name" value="P-loop_NTPase"/>
</dbReference>
<feature type="domain" description="Helicase ATP-binding" evidence="12">
    <location>
        <begin position="241"/>
        <end position="428"/>
    </location>
</feature>
<evidence type="ECO:0000256" key="3">
    <source>
        <dbReference type="ARBA" id="ARBA00022801"/>
    </source>
</evidence>
<dbReference type="Pfam" id="PF00270">
    <property type="entry name" value="DEAD"/>
    <property type="match status" value="1"/>
</dbReference>
<feature type="compositionally biased region" description="Basic and acidic residues" evidence="11">
    <location>
        <begin position="119"/>
        <end position="163"/>
    </location>
</feature>
<feature type="compositionally biased region" description="Polar residues" evidence="11">
    <location>
        <begin position="1"/>
        <end position="13"/>
    </location>
</feature>
<dbReference type="OrthoDB" id="196131at2759"/>
<keyword evidence="4 10" id="KW-0347">Helicase</keyword>
<feature type="domain" description="DEAD-box RNA helicase Q" evidence="14">
    <location>
        <begin position="210"/>
        <end position="238"/>
    </location>
</feature>
<feature type="compositionally biased region" description="Basic and acidic residues" evidence="11">
    <location>
        <begin position="75"/>
        <end position="85"/>
    </location>
</feature>
<accession>A0A8K0FZB1</accession>
<evidence type="ECO:0000256" key="5">
    <source>
        <dbReference type="ARBA" id="ARBA00022840"/>
    </source>
</evidence>
<dbReference type="Proteomes" id="UP000801492">
    <property type="component" value="Unassembled WGS sequence"/>
</dbReference>
<dbReference type="InterPro" id="IPR014014">
    <property type="entry name" value="RNA_helicase_DEAD_Q_motif"/>
</dbReference>
<keyword evidence="5 10" id="KW-0067">ATP-binding</keyword>
<dbReference type="GO" id="GO:0003724">
    <property type="term" value="F:RNA helicase activity"/>
    <property type="evidence" value="ECO:0007669"/>
    <property type="project" value="UniProtKB-EC"/>
</dbReference>
<dbReference type="EMBL" id="VTPC01090977">
    <property type="protein sequence ID" value="KAF2880381.1"/>
    <property type="molecule type" value="Genomic_DNA"/>
</dbReference>
<dbReference type="GO" id="GO:0005524">
    <property type="term" value="F:ATP binding"/>
    <property type="evidence" value="ECO:0007669"/>
    <property type="project" value="UniProtKB-KW"/>
</dbReference>
<feature type="compositionally biased region" description="Low complexity" evidence="11">
    <location>
        <begin position="645"/>
        <end position="680"/>
    </location>
</feature>
<evidence type="ECO:0000256" key="1">
    <source>
        <dbReference type="ARBA" id="ARBA00012552"/>
    </source>
</evidence>
<dbReference type="FunFam" id="3.40.50.300:FF:000008">
    <property type="entry name" value="ATP-dependent RNA helicase RhlB"/>
    <property type="match status" value="1"/>
</dbReference>